<sequence>MILRSLVALGSLAGMLTPAAGAAPTEGIWRTDGYSMVVSAGDGRLRLYETTATGCVAGDVGKEQAERGVYTLSDGTVLTLRPGAHARRARMLASGSSGERGLIRIGGLPAACAKSPPSDPVSAFDMFWRTFAENYPFFASKGVDWAEVRDRHRPKVGQDTTPDQLFTIFRDMIEPLGDAHTAVIAGERFFAGLRPGTRDTTAAFGRKVKAHIDRRDLGGRGRDHASGHLRYADLPGGIGYLRVSSFYGYATGDDFDFLADSAVLAKALDGIFTPARIRALRGLIVDVRFNPGGFDMLGLQLAARLTAKPYLAYHKRARNDPDDPAKFTPPQRITVKPAATGYTGPVALLTADTTVSAGETFTQAMMERPGRTVRIGQPTQGVFSDIMQRTLPNGMQLWVPNEEFLTKAGTTYDGAGVPPHIRTPVFTEEEFAADRDSAFDRALRVLRGGR</sequence>
<dbReference type="SUPFAM" id="SSF52096">
    <property type="entry name" value="ClpP/crotonase"/>
    <property type="match status" value="1"/>
</dbReference>
<dbReference type="PANTHER" id="PTHR11261">
    <property type="entry name" value="INTERPHOTORECEPTOR RETINOID-BINDING PROTEIN"/>
    <property type="match status" value="1"/>
</dbReference>
<dbReference type="InterPro" id="IPR028204">
    <property type="entry name" value="Tricorn_C1"/>
</dbReference>
<dbReference type="GO" id="GO:0008236">
    <property type="term" value="F:serine-type peptidase activity"/>
    <property type="evidence" value="ECO:0007669"/>
    <property type="project" value="InterPro"/>
</dbReference>
<dbReference type="InterPro" id="IPR029045">
    <property type="entry name" value="ClpP/crotonase-like_dom_sf"/>
</dbReference>
<dbReference type="AlphaFoldDB" id="A0A366M0U3"/>
<dbReference type="Gene3D" id="3.30.750.44">
    <property type="match status" value="1"/>
</dbReference>
<protein>
    <submittedName>
        <fullName evidence="3">Protease</fullName>
    </submittedName>
</protein>
<dbReference type="PANTHER" id="PTHR11261:SF3">
    <property type="entry name" value="RETINOL-BINDING PROTEIN 3"/>
    <property type="match status" value="1"/>
</dbReference>
<name>A0A366M0U3_9ACTN</name>
<dbReference type="CDD" id="cd07563">
    <property type="entry name" value="Peptidase_S41_IRBP"/>
    <property type="match status" value="1"/>
</dbReference>
<dbReference type="Gene3D" id="3.90.226.10">
    <property type="entry name" value="2-enoyl-CoA Hydratase, Chain A, domain 1"/>
    <property type="match status" value="1"/>
</dbReference>
<reference evidence="3 4" key="1">
    <citation type="submission" date="2018-06" db="EMBL/GenBank/DDBJ databases">
        <title>Sphaerisporangium craniellae sp. nov., isolated from a marine sponge in the South China Sea.</title>
        <authorList>
            <person name="Li L."/>
        </authorList>
    </citation>
    <scope>NUCLEOTIDE SEQUENCE [LARGE SCALE GENOMIC DNA]</scope>
    <source>
        <strain evidence="3 4">LHW63015</strain>
    </source>
</reference>
<accession>A0A366M0U3</accession>
<gene>
    <name evidence="3" type="ORF">DP939_15920</name>
</gene>
<feature type="chain" id="PRO_5017009149" evidence="1">
    <location>
        <begin position="23"/>
        <end position="450"/>
    </location>
</feature>
<keyword evidence="3" id="KW-0378">Hydrolase</keyword>
<feature type="domain" description="Tail specific protease" evidence="2">
    <location>
        <begin position="185"/>
        <end position="424"/>
    </location>
</feature>
<keyword evidence="1" id="KW-0732">Signal</keyword>
<dbReference type="Pfam" id="PF14684">
    <property type="entry name" value="Tricorn_C1"/>
    <property type="match status" value="1"/>
</dbReference>
<comment type="caution">
    <text evidence="3">The sequence shown here is derived from an EMBL/GenBank/DDBJ whole genome shotgun (WGS) entry which is preliminary data.</text>
</comment>
<dbReference type="Pfam" id="PF03572">
    <property type="entry name" value="Peptidase_S41"/>
    <property type="match status" value="1"/>
</dbReference>
<evidence type="ECO:0000313" key="3">
    <source>
        <dbReference type="EMBL" id="RBQ19403.1"/>
    </source>
</evidence>
<evidence type="ECO:0000313" key="4">
    <source>
        <dbReference type="Proteomes" id="UP000253303"/>
    </source>
</evidence>
<evidence type="ECO:0000259" key="2">
    <source>
        <dbReference type="SMART" id="SM00245"/>
    </source>
</evidence>
<proteinExistence type="predicted"/>
<keyword evidence="4" id="KW-1185">Reference proteome</keyword>
<dbReference type="InterPro" id="IPR005151">
    <property type="entry name" value="Tail-specific_protease"/>
</dbReference>
<dbReference type="OrthoDB" id="9758793at2"/>
<evidence type="ECO:0000256" key="1">
    <source>
        <dbReference type="SAM" id="SignalP"/>
    </source>
</evidence>
<dbReference type="EMBL" id="QMEY01000005">
    <property type="protein sequence ID" value="RBQ19403.1"/>
    <property type="molecule type" value="Genomic_DNA"/>
</dbReference>
<organism evidence="3 4">
    <name type="scientific">Spongiactinospora rosea</name>
    <dbReference type="NCBI Taxonomy" id="2248750"/>
    <lineage>
        <taxon>Bacteria</taxon>
        <taxon>Bacillati</taxon>
        <taxon>Actinomycetota</taxon>
        <taxon>Actinomycetes</taxon>
        <taxon>Streptosporangiales</taxon>
        <taxon>Streptosporangiaceae</taxon>
        <taxon>Spongiactinospora</taxon>
    </lineage>
</organism>
<keyword evidence="3" id="KW-0645">Protease</keyword>
<dbReference type="SMART" id="SM00245">
    <property type="entry name" value="TSPc"/>
    <property type="match status" value="1"/>
</dbReference>
<dbReference type="Proteomes" id="UP000253303">
    <property type="component" value="Unassembled WGS sequence"/>
</dbReference>
<feature type="signal peptide" evidence="1">
    <location>
        <begin position="1"/>
        <end position="22"/>
    </location>
</feature>
<dbReference type="GO" id="GO:0006508">
    <property type="term" value="P:proteolysis"/>
    <property type="evidence" value="ECO:0007669"/>
    <property type="project" value="UniProtKB-KW"/>
</dbReference>
<dbReference type="RefSeq" id="WP_113981464.1">
    <property type="nucleotide sequence ID" value="NZ_QMEY01000005.1"/>
</dbReference>